<evidence type="ECO:0000313" key="2">
    <source>
        <dbReference type="EMBL" id="GAA2080217.1"/>
    </source>
</evidence>
<evidence type="ECO:0000313" key="3">
    <source>
        <dbReference type="Proteomes" id="UP001501480"/>
    </source>
</evidence>
<feature type="compositionally biased region" description="Pro residues" evidence="1">
    <location>
        <begin position="116"/>
        <end position="128"/>
    </location>
</feature>
<evidence type="ECO:0000256" key="1">
    <source>
        <dbReference type="SAM" id="MobiDB-lite"/>
    </source>
</evidence>
<dbReference type="Proteomes" id="UP001501480">
    <property type="component" value="Unassembled WGS sequence"/>
</dbReference>
<proteinExistence type="predicted"/>
<keyword evidence="3" id="KW-1185">Reference proteome</keyword>
<gene>
    <name evidence="2" type="ORF">GCM10009821_20690</name>
</gene>
<sequence length="140" mass="13762">MAVNKLLLVAAGAAGYVLGARAGRARYEQIRQHSAEVWKSGPVQRGVDDVTAAAKQGAGAAGSKIADAAKQAGSAVVDRVSGDDEAPSSSVDDLLADDAAATPDPAAPAPGSESGPLPPTTPTAPASPPTAGDLDPNKNL</sequence>
<reference evidence="2 3" key="1">
    <citation type="journal article" date="2019" name="Int. J. Syst. Evol. Microbiol.">
        <title>The Global Catalogue of Microorganisms (GCM) 10K type strain sequencing project: providing services to taxonomists for standard genome sequencing and annotation.</title>
        <authorList>
            <consortium name="The Broad Institute Genomics Platform"/>
            <consortium name="The Broad Institute Genome Sequencing Center for Infectious Disease"/>
            <person name="Wu L."/>
            <person name="Ma J."/>
        </authorList>
    </citation>
    <scope>NUCLEOTIDE SEQUENCE [LARGE SCALE GENOMIC DNA]</scope>
    <source>
        <strain evidence="2 3">JCM 15749</strain>
    </source>
</reference>
<protein>
    <recommendedName>
        <fullName evidence="4">YtxH domain-containing protein</fullName>
    </recommendedName>
</protein>
<comment type="caution">
    <text evidence="2">The sequence shown here is derived from an EMBL/GenBank/DDBJ whole genome shotgun (WGS) entry which is preliminary data.</text>
</comment>
<evidence type="ECO:0008006" key="4">
    <source>
        <dbReference type="Google" id="ProtNLM"/>
    </source>
</evidence>
<name>A0ABN2W3E4_9ACTN</name>
<dbReference type="EMBL" id="BAAAPY010000007">
    <property type="protein sequence ID" value="GAA2080217.1"/>
    <property type="molecule type" value="Genomic_DNA"/>
</dbReference>
<organism evidence="2 3">
    <name type="scientific">Aeromicrobium halocynthiae</name>
    <dbReference type="NCBI Taxonomy" id="560557"/>
    <lineage>
        <taxon>Bacteria</taxon>
        <taxon>Bacillati</taxon>
        <taxon>Actinomycetota</taxon>
        <taxon>Actinomycetes</taxon>
        <taxon>Propionibacteriales</taxon>
        <taxon>Nocardioidaceae</taxon>
        <taxon>Aeromicrobium</taxon>
    </lineage>
</organism>
<accession>A0ABN2W3E4</accession>
<feature type="compositionally biased region" description="Low complexity" evidence="1">
    <location>
        <begin position="87"/>
        <end position="115"/>
    </location>
</feature>
<feature type="region of interest" description="Disordered" evidence="1">
    <location>
        <begin position="76"/>
        <end position="140"/>
    </location>
</feature>